<protein>
    <submittedName>
        <fullName evidence="4">Heat-shock protein</fullName>
    </submittedName>
</protein>
<dbReference type="InterPro" id="IPR036986">
    <property type="entry name" value="S4_RNA-bd_sf"/>
</dbReference>
<dbReference type="PROSITE" id="PS50889">
    <property type="entry name" value="S4"/>
    <property type="match status" value="1"/>
</dbReference>
<keyword evidence="5" id="KW-1185">Reference proteome</keyword>
<dbReference type="Proteomes" id="UP000245048">
    <property type="component" value="Unassembled WGS sequence"/>
</dbReference>
<dbReference type="RefSeq" id="WP_109516218.1">
    <property type="nucleotide sequence ID" value="NZ_JBHSCH010000069.1"/>
</dbReference>
<evidence type="ECO:0000256" key="1">
    <source>
        <dbReference type="PROSITE-ProRule" id="PRU00182"/>
    </source>
</evidence>
<feature type="domain" description="RNA-binding S4" evidence="3">
    <location>
        <begin position="12"/>
        <end position="58"/>
    </location>
</feature>
<dbReference type="InterPro" id="IPR002942">
    <property type="entry name" value="S4_RNA-bd"/>
</dbReference>
<comment type="caution">
    <text evidence="4">The sequence shown here is derived from an EMBL/GenBank/DDBJ whole genome shotgun (WGS) entry which is preliminary data.</text>
</comment>
<dbReference type="CDD" id="cd00165">
    <property type="entry name" value="S4"/>
    <property type="match status" value="1"/>
</dbReference>
<evidence type="ECO:0000313" key="4">
    <source>
        <dbReference type="EMBL" id="PWC29647.1"/>
    </source>
</evidence>
<keyword evidence="1" id="KW-0694">RNA-binding</keyword>
<reference evidence="5" key="1">
    <citation type="submission" date="2017-10" db="EMBL/GenBank/DDBJ databases">
        <authorList>
            <person name="Toshchakov S.V."/>
            <person name="Goeva M.A."/>
        </authorList>
    </citation>
    <scope>NUCLEOTIDE SEQUENCE [LARGE SCALE GENOMIC DNA]</scope>
    <source>
        <strain evidence="5">JR1/69-1-13</strain>
    </source>
</reference>
<organism evidence="4 5">
    <name type="scientific">Teichococcus aestuarii</name>
    <dbReference type="NCBI Taxonomy" id="568898"/>
    <lineage>
        <taxon>Bacteria</taxon>
        <taxon>Pseudomonadati</taxon>
        <taxon>Pseudomonadota</taxon>
        <taxon>Alphaproteobacteria</taxon>
        <taxon>Acetobacterales</taxon>
        <taxon>Roseomonadaceae</taxon>
        <taxon>Roseomonas</taxon>
    </lineage>
</organism>
<dbReference type="Gene3D" id="3.10.290.10">
    <property type="entry name" value="RNA-binding S4 domain"/>
    <property type="match status" value="1"/>
</dbReference>
<dbReference type="OrthoDB" id="9797176at2"/>
<sequence>MAAGGDEDRDWQRLDKWLWCARVAKTRADCSRLVARGAVRLNRQPVDKPHAKLRPGDVMTLALGGPERGSVRVWRILALAGRRGPAPEARALYEDLTEPPPGAPPPAAP</sequence>
<feature type="region of interest" description="Disordered" evidence="2">
    <location>
        <begin position="90"/>
        <end position="109"/>
    </location>
</feature>
<evidence type="ECO:0000256" key="2">
    <source>
        <dbReference type="SAM" id="MobiDB-lite"/>
    </source>
</evidence>
<dbReference type="AlphaFoldDB" id="A0A2U1V6V6"/>
<proteinExistence type="predicted"/>
<dbReference type="GO" id="GO:0003723">
    <property type="term" value="F:RNA binding"/>
    <property type="evidence" value="ECO:0007669"/>
    <property type="project" value="UniProtKB-KW"/>
</dbReference>
<feature type="compositionally biased region" description="Pro residues" evidence="2">
    <location>
        <begin position="98"/>
        <end position="109"/>
    </location>
</feature>
<gene>
    <name evidence="4" type="ORF">CR165_06820</name>
</gene>
<accession>A0A2U1V6V6</accession>
<evidence type="ECO:0000259" key="3">
    <source>
        <dbReference type="Pfam" id="PF01479"/>
    </source>
</evidence>
<dbReference type="SUPFAM" id="SSF55174">
    <property type="entry name" value="Alpha-L RNA-binding motif"/>
    <property type="match status" value="1"/>
</dbReference>
<dbReference type="EMBL" id="PDOA01000003">
    <property type="protein sequence ID" value="PWC29647.1"/>
    <property type="molecule type" value="Genomic_DNA"/>
</dbReference>
<dbReference type="Pfam" id="PF01479">
    <property type="entry name" value="S4"/>
    <property type="match status" value="1"/>
</dbReference>
<name>A0A2U1V6V6_9PROT</name>
<evidence type="ECO:0000313" key="5">
    <source>
        <dbReference type="Proteomes" id="UP000245048"/>
    </source>
</evidence>